<evidence type="ECO:0000313" key="8">
    <source>
        <dbReference type="EMBL" id="SDE55834.1"/>
    </source>
</evidence>
<reference evidence="8 9" key="1">
    <citation type="submission" date="2016-10" db="EMBL/GenBank/DDBJ databases">
        <authorList>
            <person name="Varghese N."/>
            <person name="Submissions S."/>
        </authorList>
    </citation>
    <scope>NUCLEOTIDE SEQUENCE [LARGE SCALE GENOMIC DNA]</scope>
    <source>
        <strain evidence="8 9">DSM 2260</strain>
    </source>
</reference>
<gene>
    <name evidence="8" type="ORF">SAMN04488504_108230</name>
</gene>
<dbReference type="PANTHER" id="PTHR13887">
    <property type="entry name" value="GLUTATHIONE S-TRANSFERASE KAPPA"/>
    <property type="match status" value="1"/>
</dbReference>
<organism evidence="8 9">
    <name type="scientific">Myxococcus virescens</name>
    <dbReference type="NCBI Taxonomy" id="83456"/>
    <lineage>
        <taxon>Bacteria</taxon>
        <taxon>Pseudomonadati</taxon>
        <taxon>Myxococcota</taxon>
        <taxon>Myxococcia</taxon>
        <taxon>Myxococcales</taxon>
        <taxon>Cystobacterineae</taxon>
        <taxon>Myxococcaceae</taxon>
        <taxon>Myxococcus</taxon>
    </lineage>
</organism>
<evidence type="ECO:0000256" key="4">
    <source>
        <dbReference type="ARBA" id="ARBA00023157"/>
    </source>
</evidence>
<proteinExistence type="inferred from homology"/>
<evidence type="ECO:0000256" key="1">
    <source>
        <dbReference type="ARBA" id="ARBA00005791"/>
    </source>
</evidence>
<keyword evidence="8" id="KW-0413">Isomerase</keyword>
<feature type="compositionally biased region" description="Pro residues" evidence="6">
    <location>
        <begin position="73"/>
        <end position="82"/>
    </location>
</feature>
<feature type="domain" description="Thioredoxin" evidence="7">
    <location>
        <begin position="155"/>
        <end position="306"/>
    </location>
</feature>
<evidence type="ECO:0000313" key="9">
    <source>
        <dbReference type="Proteomes" id="UP000198717"/>
    </source>
</evidence>
<keyword evidence="4" id="KW-1015">Disulfide bond</keyword>
<feature type="region of interest" description="Disordered" evidence="6">
    <location>
        <begin position="59"/>
        <end position="93"/>
    </location>
</feature>
<comment type="similarity">
    <text evidence="1">Belongs to the thioredoxin family. DsbA subfamily.</text>
</comment>
<protein>
    <submittedName>
        <fullName evidence="8">Protein-disulfide isomerase</fullName>
    </submittedName>
</protein>
<dbReference type="InterPro" id="IPR013766">
    <property type="entry name" value="Thioredoxin_domain"/>
</dbReference>
<dbReference type="InterPro" id="IPR036249">
    <property type="entry name" value="Thioredoxin-like_sf"/>
</dbReference>
<comment type="caution">
    <text evidence="8">The sequence shown here is derived from an EMBL/GenBank/DDBJ whole genome shotgun (WGS) entry which is preliminary data.</text>
</comment>
<accession>A0ABY0MUV6</accession>
<evidence type="ECO:0000256" key="3">
    <source>
        <dbReference type="ARBA" id="ARBA00023002"/>
    </source>
</evidence>
<dbReference type="Pfam" id="PF13462">
    <property type="entry name" value="Thioredoxin_4"/>
    <property type="match status" value="1"/>
</dbReference>
<dbReference type="Proteomes" id="UP000198717">
    <property type="component" value="Unassembled WGS sequence"/>
</dbReference>
<dbReference type="Gene3D" id="3.40.30.10">
    <property type="entry name" value="Glutaredoxin"/>
    <property type="match status" value="1"/>
</dbReference>
<name>A0ABY0MUV6_9BACT</name>
<evidence type="ECO:0000256" key="2">
    <source>
        <dbReference type="ARBA" id="ARBA00022729"/>
    </source>
</evidence>
<evidence type="ECO:0000256" key="5">
    <source>
        <dbReference type="ARBA" id="ARBA00023284"/>
    </source>
</evidence>
<keyword evidence="3" id="KW-0560">Oxidoreductase</keyword>
<dbReference type="SUPFAM" id="SSF52833">
    <property type="entry name" value="Thioredoxin-like"/>
    <property type="match status" value="1"/>
</dbReference>
<keyword evidence="5" id="KW-0676">Redox-active center</keyword>
<dbReference type="GO" id="GO:0016853">
    <property type="term" value="F:isomerase activity"/>
    <property type="evidence" value="ECO:0007669"/>
    <property type="project" value="UniProtKB-KW"/>
</dbReference>
<sequence length="360" mass="38745">MQQQDSGHDEQALPCQGWRCFTSPARVAKTRRVLLFCWKRVVPLLAVAVLTAPGCKNPESAAPTGGQSASPAPQAPAAPAPAEPATAPVDPAAAVSGIPGMDFSSLSPTAKRELGTVFNDEFCYCGCPHTLGTCLKSHTPCKHARRMAQLAARRVSEGSPATEVILSLSTYYSAFRDPRAQFKVDDRMCMGPAGAPVTVVEFSDFECPYCAKARPVLEAFAKKHAQQVRFCYLPFPLSMHANAKPAAQAALWARDQGKFWQMHDALFEHQSNLKPDAIAALATSLGLDGAKLAALLKTDAYKEELDGYRSQGRAAGISGTPSVYFNGRALDLSFVEAEMLSHSLEDELEWSANKNAWAAD</sequence>
<evidence type="ECO:0000256" key="6">
    <source>
        <dbReference type="SAM" id="MobiDB-lite"/>
    </source>
</evidence>
<keyword evidence="9" id="KW-1185">Reference proteome</keyword>
<feature type="compositionally biased region" description="Low complexity" evidence="6">
    <location>
        <begin position="83"/>
        <end position="93"/>
    </location>
</feature>
<evidence type="ECO:0000259" key="7">
    <source>
        <dbReference type="PROSITE" id="PS51352"/>
    </source>
</evidence>
<dbReference type="PROSITE" id="PS51352">
    <property type="entry name" value="THIOREDOXIN_2"/>
    <property type="match status" value="1"/>
</dbReference>
<dbReference type="InterPro" id="IPR012336">
    <property type="entry name" value="Thioredoxin-like_fold"/>
</dbReference>
<keyword evidence="2" id="KW-0732">Signal</keyword>
<dbReference type="PANTHER" id="PTHR13887:SF14">
    <property type="entry name" value="DISULFIDE BOND FORMATION PROTEIN D"/>
    <property type="match status" value="1"/>
</dbReference>
<dbReference type="EMBL" id="FNAJ01000008">
    <property type="protein sequence ID" value="SDE55834.1"/>
    <property type="molecule type" value="Genomic_DNA"/>
</dbReference>